<sequence>MKELELEDLTKQELIELIKNNIYFVFSFKQRDLIEIKWKSKNKEASRIMGEAVEEQALYSEGTDMTSLAKWDEASPSQSRIITHYNLGKSR</sequence>
<reference evidence="1" key="1">
    <citation type="journal article" date="2015" name="Nature">
        <title>Complex archaea that bridge the gap between prokaryotes and eukaryotes.</title>
        <authorList>
            <person name="Spang A."/>
            <person name="Saw J.H."/>
            <person name="Jorgensen S.L."/>
            <person name="Zaremba-Niedzwiedzka K."/>
            <person name="Martijn J."/>
            <person name="Lind A.E."/>
            <person name="van Eijk R."/>
            <person name="Schleper C."/>
            <person name="Guy L."/>
            <person name="Ettema T.J."/>
        </authorList>
    </citation>
    <scope>NUCLEOTIDE SEQUENCE</scope>
</reference>
<gene>
    <name evidence="1" type="ORF">LCGC14_0406280</name>
</gene>
<protein>
    <submittedName>
        <fullName evidence="1">Uncharacterized protein</fullName>
    </submittedName>
</protein>
<dbReference type="EMBL" id="LAZR01000353">
    <property type="protein sequence ID" value="KKN72924.1"/>
    <property type="molecule type" value="Genomic_DNA"/>
</dbReference>
<organism evidence="1">
    <name type="scientific">marine sediment metagenome</name>
    <dbReference type="NCBI Taxonomy" id="412755"/>
    <lineage>
        <taxon>unclassified sequences</taxon>
        <taxon>metagenomes</taxon>
        <taxon>ecological metagenomes</taxon>
    </lineage>
</organism>
<comment type="caution">
    <text evidence="1">The sequence shown here is derived from an EMBL/GenBank/DDBJ whole genome shotgun (WGS) entry which is preliminary data.</text>
</comment>
<accession>A0A0F9T100</accession>
<dbReference type="AlphaFoldDB" id="A0A0F9T100"/>
<proteinExistence type="predicted"/>
<evidence type="ECO:0000313" key="1">
    <source>
        <dbReference type="EMBL" id="KKN72924.1"/>
    </source>
</evidence>
<name>A0A0F9T100_9ZZZZ</name>